<dbReference type="OrthoDB" id="9784013at2"/>
<accession>A0A4P7GM87</accession>
<dbReference type="Gene3D" id="3.20.20.70">
    <property type="entry name" value="Aldolase class I"/>
    <property type="match status" value="1"/>
</dbReference>
<keyword evidence="3 5" id="KW-0456">Lyase</keyword>
<keyword evidence="6" id="KW-1185">Reference proteome</keyword>
<dbReference type="InterPro" id="IPR000891">
    <property type="entry name" value="PYR_CT"/>
</dbReference>
<dbReference type="Pfam" id="PF00682">
    <property type="entry name" value="HMGL-like"/>
    <property type="match status" value="1"/>
</dbReference>
<dbReference type="FunFam" id="3.20.20.70:FF:000071">
    <property type="entry name" value="Hydroxymethylglutaryl-CoA lyase"/>
    <property type="match status" value="1"/>
</dbReference>
<evidence type="ECO:0000256" key="3">
    <source>
        <dbReference type="ARBA" id="ARBA00023239"/>
    </source>
</evidence>
<dbReference type="SUPFAM" id="SSF51569">
    <property type="entry name" value="Aldolase"/>
    <property type="match status" value="1"/>
</dbReference>
<dbReference type="GO" id="GO:0046872">
    <property type="term" value="F:metal ion binding"/>
    <property type="evidence" value="ECO:0007669"/>
    <property type="project" value="UniProtKB-KW"/>
</dbReference>
<evidence type="ECO:0000256" key="2">
    <source>
        <dbReference type="ARBA" id="ARBA00022723"/>
    </source>
</evidence>
<dbReference type="EMBL" id="CP038267">
    <property type="protein sequence ID" value="QBR92871.1"/>
    <property type="molecule type" value="Genomic_DNA"/>
</dbReference>
<dbReference type="InterPro" id="IPR043594">
    <property type="entry name" value="HMGL"/>
</dbReference>
<reference evidence="5 6" key="1">
    <citation type="submission" date="2019-03" db="EMBL/GenBank/DDBJ databases">
        <title>Three New Species of Nocardioides, Nocardioides euryhalodurans sp. nov., Nocardioides seonyuensis sp. nov. and Nocardioides eburneoflavus sp. nov., Iolated from Soil.</title>
        <authorList>
            <person name="Roh S.G."/>
            <person name="Lee C."/>
            <person name="Kim M.-K."/>
            <person name="Kim S.B."/>
        </authorList>
    </citation>
    <scope>NUCLEOTIDE SEQUENCE [LARGE SCALE GENOMIC DNA]</scope>
    <source>
        <strain evidence="5 6">MMS17-SY117</strain>
    </source>
</reference>
<dbReference type="PANTHER" id="PTHR42738:SF7">
    <property type="entry name" value="HYDROXYMETHYLGLUTARYL-COA LYASE"/>
    <property type="match status" value="1"/>
</dbReference>
<evidence type="ECO:0000256" key="1">
    <source>
        <dbReference type="ARBA" id="ARBA00009405"/>
    </source>
</evidence>
<comment type="similarity">
    <text evidence="1">Belongs to the HMG-CoA lyase family.</text>
</comment>
<dbReference type="Proteomes" id="UP000294894">
    <property type="component" value="Chromosome"/>
</dbReference>
<feature type="domain" description="Pyruvate carboxyltransferase" evidence="4">
    <location>
        <begin position="1"/>
        <end position="268"/>
    </location>
</feature>
<gene>
    <name evidence="5" type="ORF">EXE57_11745</name>
</gene>
<dbReference type="KEGG" id="noy:EXE57_11745"/>
<dbReference type="PANTHER" id="PTHR42738">
    <property type="entry name" value="HYDROXYMETHYLGLUTARYL-COA LYASE"/>
    <property type="match status" value="1"/>
</dbReference>
<dbReference type="GO" id="GO:0006552">
    <property type="term" value="P:L-leucine catabolic process"/>
    <property type="evidence" value="ECO:0007669"/>
    <property type="project" value="TreeGrafter"/>
</dbReference>
<evidence type="ECO:0000313" key="6">
    <source>
        <dbReference type="Proteomes" id="UP000294894"/>
    </source>
</evidence>
<dbReference type="NCBIfam" id="NF004283">
    <property type="entry name" value="PRK05692.1"/>
    <property type="match status" value="1"/>
</dbReference>
<proteinExistence type="inferred from homology"/>
<dbReference type="RefSeq" id="WP_135077719.1">
    <property type="nucleotide sequence ID" value="NZ_CP038267.1"/>
</dbReference>
<evidence type="ECO:0000259" key="4">
    <source>
        <dbReference type="PROSITE" id="PS50991"/>
    </source>
</evidence>
<keyword evidence="2" id="KW-0479">Metal-binding</keyword>
<dbReference type="CDD" id="cd07938">
    <property type="entry name" value="DRE_TIM_HMGL"/>
    <property type="match status" value="1"/>
</dbReference>
<organism evidence="5 6">
    <name type="scientific">Nocardioides euryhalodurans</name>
    <dbReference type="NCBI Taxonomy" id="2518370"/>
    <lineage>
        <taxon>Bacteria</taxon>
        <taxon>Bacillati</taxon>
        <taxon>Actinomycetota</taxon>
        <taxon>Actinomycetes</taxon>
        <taxon>Propionibacteriales</taxon>
        <taxon>Nocardioidaceae</taxon>
        <taxon>Nocardioides</taxon>
    </lineage>
</organism>
<sequence>MEIVEVGPRDGLQNEDGLVPTRTKVELVQRAVAAGLRRIEATSFVHPGRVPQMADAEQVMAAVPRVDGVSYSGLVLNERGLDRALDAGVDEVNYVVVATETFSQRNQGAPVEEVLARWERVAARAHAAGVRPTATLAVAFGCPFEGEVRAEGVATLVDRIAAAGPVEISLADTIGVGVPSQVTERVGRLREDHPEIAARCHFHNTRNTGYANAVAAVEAGVSALDASIGGLGGCPFAPAATGNVATEDLTYLLTGLGVLHGLDQELLAEAGTWTGTWLGAQVPALLGRAGTFPAVSAVR</sequence>
<evidence type="ECO:0000313" key="5">
    <source>
        <dbReference type="EMBL" id="QBR92871.1"/>
    </source>
</evidence>
<dbReference type="GO" id="GO:0046951">
    <property type="term" value="P:ketone body biosynthetic process"/>
    <property type="evidence" value="ECO:0007669"/>
    <property type="project" value="TreeGrafter"/>
</dbReference>
<protein>
    <submittedName>
        <fullName evidence="5">Hydroxymethylglutaryl-CoA lyase</fullName>
    </submittedName>
</protein>
<name>A0A4P7GM87_9ACTN</name>
<dbReference type="PROSITE" id="PS50991">
    <property type="entry name" value="PYR_CT"/>
    <property type="match status" value="1"/>
</dbReference>
<dbReference type="GO" id="GO:0004419">
    <property type="term" value="F:hydroxymethylglutaryl-CoA lyase activity"/>
    <property type="evidence" value="ECO:0007669"/>
    <property type="project" value="TreeGrafter"/>
</dbReference>
<dbReference type="InterPro" id="IPR013785">
    <property type="entry name" value="Aldolase_TIM"/>
</dbReference>
<dbReference type="AlphaFoldDB" id="A0A4P7GM87"/>